<dbReference type="AlphaFoldDB" id="A0A2V4MKD9"/>
<dbReference type="EMBL" id="QFVT01000008">
    <property type="protein sequence ID" value="PYC47085.1"/>
    <property type="molecule type" value="Genomic_DNA"/>
</dbReference>
<evidence type="ECO:0000256" key="4">
    <source>
        <dbReference type="SAM" id="SignalP"/>
    </source>
</evidence>
<gene>
    <name evidence="6" type="ORF">DI396_12255</name>
</gene>
<dbReference type="Gene3D" id="3.40.190.10">
    <property type="entry name" value="Periplasmic binding protein-like II"/>
    <property type="match status" value="1"/>
</dbReference>
<dbReference type="CDD" id="cd08494">
    <property type="entry name" value="PBP2_NikA_DppA_OppA_like_6"/>
    <property type="match status" value="1"/>
</dbReference>
<comment type="subcellular location">
    <subcellularLocation>
        <location evidence="1">Periplasm</location>
    </subcellularLocation>
</comment>
<dbReference type="Gene3D" id="3.10.105.10">
    <property type="entry name" value="Dipeptide-binding Protein, Domain 3"/>
    <property type="match status" value="1"/>
</dbReference>
<evidence type="ECO:0000259" key="5">
    <source>
        <dbReference type="Pfam" id="PF00496"/>
    </source>
</evidence>
<dbReference type="PANTHER" id="PTHR30290:SF38">
    <property type="entry name" value="D,D-DIPEPTIDE-BINDING PERIPLASMIC PROTEIN DDPA-RELATED"/>
    <property type="match status" value="1"/>
</dbReference>
<evidence type="ECO:0000313" key="7">
    <source>
        <dbReference type="Proteomes" id="UP000248012"/>
    </source>
</evidence>
<dbReference type="Gene3D" id="3.90.76.10">
    <property type="entry name" value="Dipeptide-binding Protein, Domain 1"/>
    <property type="match status" value="1"/>
</dbReference>
<dbReference type="GO" id="GO:0043190">
    <property type="term" value="C:ATP-binding cassette (ABC) transporter complex"/>
    <property type="evidence" value="ECO:0007669"/>
    <property type="project" value="InterPro"/>
</dbReference>
<dbReference type="InterPro" id="IPR039424">
    <property type="entry name" value="SBP_5"/>
</dbReference>
<comment type="caution">
    <text evidence="6">The sequence shown here is derived from an EMBL/GenBank/DDBJ whole genome shotgun (WGS) entry which is preliminary data.</text>
</comment>
<dbReference type="GO" id="GO:0030288">
    <property type="term" value="C:outer membrane-bounded periplasmic space"/>
    <property type="evidence" value="ECO:0007669"/>
    <property type="project" value="UniProtKB-ARBA"/>
</dbReference>
<evidence type="ECO:0000256" key="2">
    <source>
        <dbReference type="ARBA" id="ARBA00005695"/>
    </source>
</evidence>
<organism evidence="6 7">
    <name type="scientific">Litorivita pollutaquae</name>
    <dbReference type="NCBI Taxonomy" id="2200892"/>
    <lineage>
        <taxon>Bacteria</taxon>
        <taxon>Pseudomonadati</taxon>
        <taxon>Pseudomonadota</taxon>
        <taxon>Alphaproteobacteria</taxon>
        <taxon>Rhodobacterales</taxon>
        <taxon>Paracoccaceae</taxon>
        <taxon>Litorivita</taxon>
    </lineage>
</organism>
<dbReference type="PANTHER" id="PTHR30290">
    <property type="entry name" value="PERIPLASMIC BINDING COMPONENT OF ABC TRANSPORTER"/>
    <property type="match status" value="1"/>
</dbReference>
<feature type="domain" description="Solute-binding protein family 5" evidence="5">
    <location>
        <begin position="72"/>
        <end position="401"/>
    </location>
</feature>
<name>A0A2V4MKD9_9RHOB</name>
<dbReference type="InterPro" id="IPR000914">
    <property type="entry name" value="SBP_5_dom"/>
</dbReference>
<dbReference type="PIRSF" id="PIRSF002741">
    <property type="entry name" value="MppA"/>
    <property type="match status" value="1"/>
</dbReference>
<dbReference type="SUPFAM" id="SSF53850">
    <property type="entry name" value="Periplasmic binding protein-like II"/>
    <property type="match status" value="1"/>
</dbReference>
<comment type="similarity">
    <text evidence="2">Belongs to the bacterial solute-binding protein 5 family.</text>
</comment>
<sequence length="495" mass="53698">MFYKSIKAGLLGATVLAFGAVAAHAERSDLTIAMQLEPPHLDPTSAAAGAIDSVVYSNIFEGLTRFAADGAVIPGLASAWAISGDGLTYTFTLRSDVSFHDGTTMDAEDVKFSLDRARAEDSSNAQKALFAGIHDVEVVDPLTVKVTLAEPNGSFLFNMAWGDAVIVAPESVGDIKTNPIGTGAFKFANWVQGDKIDVIRNDAYWGTKPALEKATFKFISDPTAAFAAVMAEDIDAFAGFPAPENLPQFEADPRFQVLVGSTEGETILSINNKMPPFDNVKVREAVAHAIDRQAIIDGAMFGYGIPIGTHFAPHHPDYVDLTAMSQYDPELSKKLLAEAGFPEGFKTTLKLPPPSYARRGGEIIAAQLRAVGIEAEISNLEWAQWLEQVFKGKDFGLSIVSHTEPMDINIYANPDYYFQYDSPEFQTVMAQLASESDPEQRSDLLKSAQKMISEDYVNGYLFELAYPTIANAKVRGLWQDAPTQAVDLTGVSWAK</sequence>
<dbReference type="InterPro" id="IPR030678">
    <property type="entry name" value="Peptide/Ni-bd"/>
</dbReference>
<feature type="signal peptide" evidence="4">
    <location>
        <begin position="1"/>
        <end position="25"/>
    </location>
</feature>
<dbReference type="Proteomes" id="UP000248012">
    <property type="component" value="Unassembled WGS sequence"/>
</dbReference>
<reference evidence="6 7" key="1">
    <citation type="submission" date="2018-05" db="EMBL/GenBank/DDBJ databases">
        <title>Oceanovita maritima gen. nov., sp. nov., a marine bacterium in the family Rhodobacteraceae isolated from surface seawater of Lundu port Xiamen, China.</title>
        <authorList>
            <person name="Hetharua B.H."/>
            <person name="Min D."/>
            <person name="Liao H."/>
            <person name="Tian Y."/>
        </authorList>
    </citation>
    <scope>NUCLEOTIDE SEQUENCE [LARGE SCALE GENOMIC DNA]</scope>
    <source>
        <strain evidence="6 7">FSX-11</strain>
    </source>
</reference>
<dbReference type="GO" id="GO:0015833">
    <property type="term" value="P:peptide transport"/>
    <property type="evidence" value="ECO:0007669"/>
    <property type="project" value="TreeGrafter"/>
</dbReference>
<evidence type="ECO:0000313" key="6">
    <source>
        <dbReference type="EMBL" id="PYC47085.1"/>
    </source>
</evidence>
<dbReference type="RefSeq" id="WP_110796607.1">
    <property type="nucleotide sequence ID" value="NZ_KZ826487.1"/>
</dbReference>
<dbReference type="Pfam" id="PF00496">
    <property type="entry name" value="SBP_bac_5"/>
    <property type="match status" value="1"/>
</dbReference>
<accession>A0A2V4MKD9</accession>
<dbReference type="GO" id="GO:1904680">
    <property type="term" value="F:peptide transmembrane transporter activity"/>
    <property type="evidence" value="ECO:0007669"/>
    <property type="project" value="TreeGrafter"/>
</dbReference>
<dbReference type="OrthoDB" id="9803988at2"/>
<evidence type="ECO:0000256" key="3">
    <source>
        <dbReference type="ARBA" id="ARBA00022729"/>
    </source>
</evidence>
<protein>
    <submittedName>
        <fullName evidence="6">ABC transporter substrate-binding protein</fullName>
    </submittedName>
</protein>
<proteinExistence type="inferred from homology"/>
<keyword evidence="3 4" id="KW-0732">Signal</keyword>
<evidence type="ECO:0000256" key="1">
    <source>
        <dbReference type="ARBA" id="ARBA00004418"/>
    </source>
</evidence>
<keyword evidence="7" id="KW-1185">Reference proteome</keyword>
<feature type="chain" id="PRO_5015946039" evidence="4">
    <location>
        <begin position="26"/>
        <end position="495"/>
    </location>
</feature>